<proteinExistence type="inferred from homology"/>
<dbReference type="GO" id="GO:0005975">
    <property type="term" value="P:carbohydrate metabolic process"/>
    <property type="evidence" value="ECO:0007669"/>
    <property type="project" value="InterPro"/>
</dbReference>
<gene>
    <name evidence="6" type="ORF">BZ3500_MVSOF-1268-A1-R1_CHR3-1G06135</name>
</gene>
<feature type="domain" description="Glycoside hydrolase family 31 N-terminal" evidence="4">
    <location>
        <begin position="32"/>
        <end position="238"/>
    </location>
</feature>
<keyword evidence="2" id="KW-0378">Hydrolase</keyword>
<keyword evidence="7" id="KW-1185">Reference proteome</keyword>
<dbReference type="PANTHER" id="PTHR22762:SF165">
    <property type="entry name" value="PUTATIVE (AFU_ORTHOLOGUE AFUA_1G06560)-RELATED"/>
    <property type="match status" value="1"/>
</dbReference>
<dbReference type="SUPFAM" id="SSF51445">
    <property type="entry name" value="(Trans)glycosidases"/>
    <property type="match status" value="1"/>
</dbReference>
<dbReference type="Pfam" id="PF01055">
    <property type="entry name" value="Glyco_hydro_31_2nd"/>
    <property type="match status" value="1"/>
</dbReference>
<reference evidence="7" key="1">
    <citation type="submission" date="2016-10" db="EMBL/GenBank/DDBJ databases">
        <authorList>
            <person name="Jeantristanb JTB J.-T."/>
            <person name="Ricardo R."/>
        </authorList>
    </citation>
    <scope>NUCLEOTIDE SEQUENCE [LARGE SCALE GENOMIC DNA]</scope>
</reference>
<dbReference type="InterPro" id="IPR048395">
    <property type="entry name" value="Glyco_hydro_31_C"/>
</dbReference>
<dbReference type="InterPro" id="IPR017853">
    <property type="entry name" value="GH"/>
</dbReference>
<dbReference type="EMBL" id="FMWP01000096">
    <property type="protein sequence ID" value="SCZ99596.1"/>
    <property type="molecule type" value="Genomic_DNA"/>
</dbReference>
<dbReference type="STRING" id="289078.A0A2X0N2Y0"/>
<dbReference type="PANTHER" id="PTHR22762">
    <property type="entry name" value="ALPHA-GLUCOSIDASE"/>
    <property type="match status" value="1"/>
</dbReference>
<dbReference type="SUPFAM" id="SSF51011">
    <property type="entry name" value="Glycosyl hydrolase domain"/>
    <property type="match status" value="1"/>
</dbReference>
<dbReference type="Gene3D" id="3.20.20.80">
    <property type="entry name" value="Glycosidases"/>
    <property type="match status" value="1"/>
</dbReference>
<organism evidence="6 7">
    <name type="scientific">Microbotryum saponariae</name>
    <dbReference type="NCBI Taxonomy" id="289078"/>
    <lineage>
        <taxon>Eukaryota</taxon>
        <taxon>Fungi</taxon>
        <taxon>Dikarya</taxon>
        <taxon>Basidiomycota</taxon>
        <taxon>Pucciniomycotina</taxon>
        <taxon>Microbotryomycetes</taxon>
        <taxon>Microbotryales</taxon>
        <taxon>Microbotryaceae</taxon>
        <taxon>Microbotryum</taxon>
    </lineage>
</organism>
<evidence type="ECO:0000256" key="2">
    <source>
        <dbReference type="RuleBase" id="RU361185"/>
    </source>
</evidence>
<name>A0A2X0N2Y0_9BASI</name>
<dbReference type="GO" id="GO:0030246">
    <property type="term" value="F:carbohydrate binding"/>
    <property type="evidence" value="ECO:0007669"/>
    <property type="project" value="InterPro"/>
</dbReference>
<accession>A0A2X0N2Y0</accession>
<dbReference type="InterPro" id="IPR013780">
    <property type="entry name" value="Glyco_hydro_b"/>
</dbReference>
<dbReference type="Proteomes" id="UP000249723">
    <property type="component" value="Unassembled WGS sequence"/>
</dbReference>
<dbReference type="SUPFAM" id="SSF74650">
    <property type="entry name" value="Galactose mutarotase-like"/>
    <property type="match status" value="1"/>
</dbReference>
<dbReference type="InterPro" id="IPR000322">
    <property type="entry name" value="Glyco_hydro_31_TIM"/>
</dbReference>
<dbReference type="AlphaFoldDB" id="A0A2X0N2Y0"/>
<keyword evidence="2" id="KW-0326">Glycosidase</keyword>
<sequence>MPRIVIPTGFKDTTSPDRVAPTCTLRNAQGHTFSVHVVSSEITRVVHALPGQYRQKTNGETEFETNVSPAEVKVESVPDSSFVTISTPVTRIEVDHAECPRLQFYRSSSVHVNGAADAQAIPFHADSHTRAYSFDAQSGAVLHLTERENYLPVSEHEDGISRDVNSPLRNEFVYGLGESRAFEKTGRKYTFEGRDALAYTPQNGDPLYKTHPSYCVYNKRSQTWHGIFYNSLVDSSIDMGAEGDVLFGCFRTYKANSGPLDYYVISPRDGSLPSLISLYASLVSPSHSTPYPISASPVLPPLSQFGYLASSLSLAADPKAQEAVIGFVKKSREEGFPIDGLYLSSGWCQEEGTDLRHYFAWNKSRYPTPAEFGRTVEQDLQVQVIVNVKPWLLETHPGIHSAAKVRAFVRAPKDALGDPTRASEEGDKRDLVWSSGFAAHALGRYLDYSSKGGSKWWIDSVQQQLLSNNLTGIWIDNNEMAGMVDDDATFKGELGLWNATTAQGKIGDNVQTRMGWGRGETTVGSVGKAVQTMGMARATYEALLSARPNDRPVIVSRSGLPGIQAYAHASWSGDNATTWATLAHGVALTLSLGLSFGPGLYGHDIGGFAGAHHPSAELLIRWCQNAGAYHSRFTVHSWKETSTTMWMYNGLEPGVTDILRDVLAWRYRLAPTMYSLYVTHYHRRGWPVVKPLLWYHSCDPLTLFESQAYLFGSHVLVASVVEFGARMKRVYLPSSTVGKEGQVEWCELDTGVWHTGGQVIVMDAPLSRTPTLIRAGGILVLGPTCKKNLLESFGSRHVLIFPSSTQSGCSGRFTLVEDDGVSNEHTLNGVYTEIDVWYRVKNAEEVEVGFEVSRNEYVTKWKNLTWELPKGDRRKIVVAEGLKGLYDPQGIFVTTFITEVERLGELCNRQTIAFWSKQLDIDRSELDAIDV</sequence>
<protein>
    <submittedName>
        <fullName evidence="6">BZ3500_MvSof-1268-A1-R1_Chr3-1g06135 protein</fullName>
    </submittedName>
</protein>
<dbReference type="InterPro" id="IPR025887">
    <property type="entry name" value="Glyco_hydro_31_N_dom"/>
</dbReference>
<dbReference type="Pfam" id="PF21365">
    <property type="entry name" value="Glyco_hydro_31_3rd"/>
    <property type="match status" value="1"/>
</dbReference>
<dbReference type="Gene3D" id="2.60.40.1180">
    <property type="entry name" value="Golgi alpha-mannosidase II"/>
    <property type="match status" value="2"/>
</dbReference>
<evidence type="ECO:0000259" key="3">
    <source>
        <dbReference type="Pfam" id="PF01055"/>
    </source>
</evidence>
<evidence type="ECO:0000256" key="1">
    <source>
        <dbReference type="ARBA" id="ARBA00007806"/>
    </source>
</evidence>
<feature type="domain" description="Glycoside hydrolase family 31 TIM barrel" evidence="3">
    <location>
        <begin position="297"/>
        <end position="676"/>
    </location>
</feature>
<dbReference type="InterPro" id="IPR011013">
    <property type="entry name" value="Gal_mutarotase_sf_dom"/>
</dbReference>
<comment type="similarity">
    <text evidence="1 2">Belongs to the glycosyl hydrolase 31 family.</text>
</comment>
<dbReference type="CDD" id="cd14752">
    <property type="entry name" value="GH31_N"/>
    <property type="match status" value="1"/>
</dbReference>
<feature type="domain" description="Glycosyl hydrolase family 31 C-terminal" evidence="5">
    <location>
        <begin position="685"/>
        <end position="779"/>
    </location>
</feature>
<dbReference type="Pfam" id="PF13802">
    <property type="entry name" value="Gal_mutarotas_2"/>
    <property type="match status" value="1"/>
</dbReference>
<dbReference type="Gene3D" id="2.60.40.1760">
    <property type="entry name" value="glycosyl hydrolase (family 31)"/>
    <property type="match status" value="1"/>
</dbReference>
<evidence type="ECO:0000313" key="7">
    <source>
        <dbReference type="Proteomes" id="UP000249723"/>
    </source>
</evidence>
<dbReference type="GO" id="GO:0004553">
    <property type="term" value="F:hydrolase activity, hydrolyzing O-glycosyl compounds"/>
    <property type="evidence" value="ECO:0007669"/>
    <property type="project" value="InterPro"/>
</dbReference>
<dbReference type="OrthoDB" id="1334205at2759"/>
<evidence type="ECO:0000259" key="4">
    <source>
        <dbReference type="Pfam" id="PF13802"/>
    </source>
</evidence>
<evidence type="ECO:0000259" key="5">
    <source>
        <dbReference type="Pfam" id="PF21365"/>
    </source>
</evidence>
<evidence type="ECO:0000313" key="6">
    <source>
        <dbReference type="EMBL" id="SCZ99596.1"/>
    </source>
</evidence>